<evidence type="ECO:0000256" key="1">
    <source>
        <dbReference type="ARBA" id="ARBA00010333"/>
    </source>
</evidence>
<feature type="signal peptide" evidence="4">
    <location>
        <begin position="1"/>
        <end position="24"/>
    </location>
</feature>
<organism evidence="6 7">
    <name type="scientific">Azohydromonas lata</name>
    <dbReference type="NCBI Taxonomy" id="45677"/>
    <lineage>
        <taxon>Bacteria</taxon>
        <taxon>Pseudomonadati</taxon>
        <taxon>Pseudomonadota</taxon>
        <taxon>Betaproteobacteria</taxon>
        <taxon>Burkholderiales</taxon>
        <taxon>Sphaerotilaceae</taxon>
        <taxon>Azohydromonas</taxon>
    </lineage>
</organism>
<gene>
    <name evidence="6" type="ORF">SM757_13790</name>
</gene>
<evidence type="ECO:0000259" key="5">
    <source>
        <dbReference type="SMART" id="SM00062"/>
    </source>
</evidence>
<dbReference type="InterPro" id="IPR051455">
    <property type="entry name" value="Bact_solute-bind_prot3"/>
</dbReference>
<comment type="caution">
    <text evidence="6">The sequence shown here is derived from an EMBL/GenBank/DDBJ whole genome shotgun (WGS) entry which is preliminary data.</text>
</comment>
<reference evidence="6 7" key="1">
    <citation type="submission" date="2023-11" db="EMBL/GenBank/DDBJ databases">
        <title>Draft genome of Azohydromonas lata strain H1 (DSM1123), a polyhydroxyalkanoate producer.</title>
        <authorList>
            <person name="Traversa D."/>
            <person name="D'Addabbo P."/>
            <person name="Pazzani C."/>
            <person name="Manzari C."/>
            <person name="Chiara M."/>
            <person name="Scrascia M."/>
        </authorList>
    </citation>
    <scope>NUCLEOTIDE SEQUENCE [LARGE SCALE GENOMIC DNA]</scope>
    <source>
        <strain evidence="6 7">H1</strain>
    </source>
</reference>
<keyword evidence="2" id="KW-0813">Transport</keyword>
<dbReference type="SUPFAM" id="SSF53850">
    <property type="entry name" value="Periplasmic binding protein-like II"/>
    <property type="match status" value="1"/>
</dbReference>
<feature type="domain" description="Solute-binding protein family 3/N-terminal" evidence="5">
    <location>
        <begin position="38"/>
        <end position="270"/>
    </location>
</feature>
<protein>
    <submittedName>
        <fullName evidence="6">Transporter substrate-binding domain-containing protein</fullName>
    </submittedName>
</protein>
<dbReference type="EMBL" id="JAXOJX010000020">
    <property type="protein sequence ID" value="MDZ5457647.1"/>
    <property type="molecule type" value="Genomic_DNA"/>
</dbReference>
<dbReference type="CDD" id="cd13688">
    <property type="entry name" value="PBP2_GltI_DEBP"/>
    <property type="match status" value="1"/>
</dbReference>
<dbReference type="PANTHER" id="PTHR30085">
    <property type="entry name" value="AMINO ACID ABC TRANSPORTER PERMEASE"/>
    <property type="match status" value="1"/>
</dbReference>
<keyword evidence="7" id="KW-1185">Reference proteome</keyword>
<dbReference type="Proteomes" id="UP001293718">
    <property type="component" value="Unassembled WGS sequence"/>
</dbReference>
<evidence type="ECO:0000256" key="3">
    <source>
        <dbReference type="ARBA" id="ARBA00022729"/>
    </source>
</evidence>
<sequence length="299" mass="33351">MSFRLRPRLLPLLALVLAAAGVRAQDMGTLERIAQTGTINLGHREYAMPFSYYDSRKQVVGYSHELSLRVLEGIKAELKLPALTLRLVPVTAQNRIALVQNGTVDLECAATSHTVERERLVSFSTSIFVVGLRMLVHKDSGLRDFADLEGQTAAVTTGTTSERMLRTYNESHGRRIHIALARDQGSAFKMLEEGKAQAVVHDDALLYGERAKSRKPDDWTVVGTPLASEVYGCMLRQGDTAFKQVVDRALERLLRSGEARALYTKWFQRPIPPKGLNLNWPPSDGLLELYRNPNDRPLG</sequence>
<keyword evidence="3 4" id="KW-0732">Signal</keyword>
<comment type="similarity">
    <text evidence="1">Belongs to the bacterial solute-binding protein 3 family.</text>
</comment>
<dbReference type="InterPro" id="IPR001638">
    <property type="entry name" value="Solute-binding_3/MltF_N"/>
</dbReference>
<accession>A0ABU5IEU9</accession>
<dbReference type="Pfam" id="PF00497">
    <property type="entry name" value="SBP_bac_3"/>
    <property type="match status" value="1"/>
</dbReference>
<name>A0ABU5IEU9_9BURK</name>
<dbReference type="Gene3D" id="3.40.190.10">
    <property type="entry name" value="Periplasmic binding protein-like II"/>
    <property type="match status" value="2"/>
</dbReference>
<dbReference type="RefSeq" id="WP_322465910.1">
    <property type="nucleotide sequence ID" value="NZ_JAXOJX010000020.1"/>
</dbReference>
<proteinExistence type="inferred from homology"/>
<evidence type="ECO:0000313" key="7">
    <source>
        <dbReference type="Proteomes" id="UP001293718"/>
    </source>
</evidence>
<dbReference type="SMART" id="SM00062">
    <property type="entry name" value="PBPb"/>
    <property type="match status" value="1"/>
</dbReference>
<dbReference type="PANTHER" id="PTHR30085:SF2">
    <property type="entry name" value="GLUTAMATE_ASPARTATE IMPORT SOLUTE-BINDING PROTEIN"/>
    <property type="match status" value="1"/>
</dbReference>
<feature type="chain" id="PRO_5045372435" evidence="4">
    <location>
        <begin position="25"/>
        <end position="299"/>
    </location>
</feature>
<evidence type="ECO:0000256" key="2">
    <source>
        <dbReference type="ARBA" id="ARBA00022448"/>
    </source>
</evidence>
<evidence type="ECO:0000256" key="4">
    <source>
        <dbReference type="SAM" id="SignalP"/>
    </source>
</evidence>
<evidence type="ECO:0000313" key="6">
    <source>
        <dbReference type="EMBL" id="MDZ5457647.1"/>
    </source>
</evidence>